<dbReference type="PANTHER" id="PTHR38790">
    <property type="entry name" value="2EXR DOMAIN-CONTAINING PROTEIN-RELATED"/>
    <property type="match status" value="1"/>
</dbReference>
<name>A0A6A6HXD7_9PLEO</name>
<evidence type="ECO:0000259" key="2">
    <source>
        <dbReference type="Pfam" id="PF24864"/>
    </source>
</evidence>
<dbReference type="GeneID" id="54587320"/>
<feature type="region of interest" description="Disordered" evidence="1">
    <location>
        <begin position="1"/>
        <end position="24"/>
    </location>
</feature>
<gene>
    <name evidence="3" type="ORF">BU26DRAFT_570308</name>
</gene>
<dbReference type="PANTHER" id="PTHR38790:SF9">
    <property type="entry name" value="F-BOX DOMAIN-CONTAINING PROTEIN"/>
    <property type="match status" value="1"/>
</dbReference>
<dbReference type="RefSeq" id="XP_033677879.1">
    <property type="nucleotide sequence ID" value="XM_033833990.1"/>
</dbReference>
<dbReference type="AlphaFoldDB" id="A0A6A6HXD7"/>
<protein>
    <recommendedName>
        <fullName evidence="2">DUF7730 domain-containing protein</fullName>
    </recommendedName>
</protein>
<dbReference type="Proteomes" id="UP000800094">
    <property type="component" value="Unassembled WGS sequence"/>
</dbReference>
<evidence type="ECO:0000256" key="1">
    <source>
        <dbReference type="SAM" id="MobiDB-lite"/>
    </source>
</evidence>
<feature type="domain" description="DUF7730" evidence="2">
    <location>
        <begin position="41"/>
        <end position="218"/>
    </location>
</feature>
<sequence length="250" mass="29144">MMSMKWERREQEHKRRESLSEGTVPSKPRAFFARRPRTCNQQFQSVFFSRLPSEVRKMVYGYVLNDEPFLHVTFDSAYGFCIPNCPGAIRWSLGQEWEVCRSVIEHVECMAVHDRYWNCAAFGVPDPETRIRYTFLLLLRTCRRIYTEAIDLVYAENTFVLAVGFNLANFIKSAPPCHTNLIRYLVLYVSPRTRVPSAEWEETLSILGRMSGLRECRIIAHEPHDITPRALAVALRELPNKHVFVVQFVP</sequence>
<dbReference type="InterPro" id="IPR056632">
    <property type="entry name" value="DUF7730"/>
</dbReference>
<proteinExistence type="predicted"/>
<organism evidence="3 4">
    <name type="scientific">Trematosphaeria pertusa</name>
    <dbReference type="NCBI Taxonomy" id="390896"/>
    <lineage>
        <taxon>Eukaryota</taxon>
        <taxon>Fungi</taxon>
        <taxon>Dikarya</taxon>
        <taxon>Ascomycota</taxon>
        <taxon>Pezizomycotina</taxon>
        <taxon>Dothideomycetes</taxon>
        <taxon>Pleosporomycetidae</taxon>
        <taxon>Pleosporales</taxon>
        <taxon>Massarineae</taxon>
        <taxon>Trematosphaeriaceae</taxon>
        <taxon>Trematosphaeria</taxon>
    </lineage>
</organism>
<dbReference type="Pfam" id="PF24864">
    <property type="entry name" value="DUF7730"/>
    <property type="match status" value="1"/>
</dbReference>
<dbReference type="OrthoDB" id="3801532at2759"/>
<keyword evidence="4" id="KW-1185">Reference proteome</keyword>
<accession>A0A6A6HXD7</accession>
<feature type="compositionally biased region" description="Basic and acidic residues" evidence="1">
    <location>
        <begin position="1"/>
        <end position="19"/>
    </location>
</feature>
<evidence type="ECO:0000313" key="3">
    <source>
        <dbReference type="EMBL" id="KAF2242875.1"/>
    </source>
</evidence>
<reference evidence="3" key="1">
    <citation type="journal article" date="2020" name="Stud. Mycol.">
        <title>101 Dothideomycetes genomes: a test case for predicting lifestyles and emergence of pathogens.</title>
        <authorList>
            <person name="Haridas S."/>
            <person name="Albert R."/>
            <person name="Binder M."/>
            <person name="Bloem J."/>
            <person name="Labutti K."/>
            <person name="Salamov A."/>
            <person name="Andreopoulos B."/>
            <person name="Baker S."/>
            <person name="Barry K."/>
            <person name="Bills G."/>
            <person name="Bluhm B."/>
            <person name="Cannon C."/>
            <person name="Castanera R."/>
            <person name="Culley D."/>
            <person name="Daum C."/>
            <person name="Ezra D."/>
            <person name="Gonzalez J."/>
            <person name="Henrissat B."/>
            <person name="Kuo A."/>
            <person name="Liang C."/>
            <person name="Lipzen A."/>
            <person name="Lutzoni F."/>
            <person name="Magnuson J."/>
            <person name="Mondo S."/>
            <person name="Nolan M."/>
            <person name="Ohm R."/>
            <person name="Pangilinan J."/>
            <person name="Park H.-J."/>
            <person name="Ramirez L."/>
            <person name="Alfaro M."/>
            <person name="Sun H."/>
            <person name="Tritt A."/>
            <person name="Yoshinaga Y."/>
            <person name="Zwiers L.-H."/>
            <person name="Turgeon B."/>
            <person name="Goodwin S."/>
            <person name="Spatafora J."/>
            <person name="Crous P."/>
            <person name="Grigoriev I."/>
        </authorList>
    </citation>
    <scope>NUCLEOTIDE SEQUENCE</scope>
    <source>
        <strain evidence="3">CBS 122368</strain>
    </source>
</reference>
<evidence type="ECO:0000313" key="4">
    <source>
        <dbReference type="Proteomes" id="UP000800094"/>
    </source>
</evidence>
<dbReference type="EMBL" id="ML987206">
    <property type="protein sequence ID" value="KAF2242875.1"/>
    <property type="molecule type" value="Genomic_DNA"/>
</dbReference>